<feature type="region of interest" description="Disordered" evidence="1">
    <location>
        <begin position="90"/>
        <end position="122"/>
    </location>
</feature>
<name>A0ABD5EA85_9ACTN</name>
<accession>A0ABD5EA85</accession>
<dbReference type="AlphaFoldDB" id="A0ABD5EA85"/>
<protein>
    <submittedName>
        <fullName evidence="2">Histone deacetylase</fullName>
    </submittedName>
</protein>
<sequence length="246" mass="25627">MNEVRTLEPWVGAPGSAVDRVWYVSYGSNMRLARFLAYVRGGRAEGGALEHPGCRDPEPPRAWAALELRGRLYFATESLIWGGGRAFLEPPDEAGGGRTGPGDSGTDPGAGRADLDDGRPGLGAGRIAAGTGRVFARAYDVSREQFADVAAQEMYRAPGDGPGLETVLAGGERAVRCGPGRYETLLCLGALDGRPALTFTAPWRAADVAPNPPSERYLAQLAGGLGEAGAWSAAVIRAYLAAAAAV</sequence>
<evidence type="ECO:0000256" key="1">
    <source>
        <dbReference type="SAM" id="MobiDB-lite"/>
    </source>
</evidence>
<gene>
    <name evidence="2" type="ORF">RM574_22925</name>
</gene>
<comment type="caution">
    <text evidence="2">The sequence shown here is derived from an EMBL/GenBank/DDBJ whole genome shotgun (WGS) entry which is preliminary data.</text>
</comment>
<proteinExistence type="predicted"/>
<reference evidence="3" key="1">
    <citation type="submission" date="2023-07" db="EMBL/GenBank/DDBJ databases">
        <title>30 novel species of actinomycetes from the DSMZ collection.</title>
        <authorList>
            <person name="Nouioui I."/>
        </authorList>
    </citation>
    <scope>NUCLEOTIDE SEQUENCE [LARGE SCALE GENOMIC DNA]</scope>
    <source>
        <strain evidence="3">DSM 41982</strain>
    </source>
</reference>
<dbReference type="EMBL" id="JAVRER010000043">
    <property type="protein sequence ID" value="MDT0418345.1"/>
    <property type="molecule type" value="Genomic_DNA"/>
</dbReference>
<evidence type="ECO:0000313" key="3">
    <source>
        <dbReference type="Proteomes" id="UP001183607"/>
    </source>
</evidence>
<dbReference type="Gene3D" id="3.10.490.10">
    <property type="entry name" value="Gamma-glutamyl cyclotransferase-like"/>
    <property type="match status" value="1"/>
</dbReference>
<feature type="compositionally biased region" description="Gly residues" evidence="1">
    <location>
        <begin position="94"/>
        <end position="103"/>
    </location>
</feature>
<dbReference type="RefSeq" id="WP_175417876.1">
    <property type="nucleotide sequence ID" value="NZ_JAVRER010000043.1"/>
</dbReference>
<dbReference type="Proteomes" id="UP001183607">
    <property type="component" value="Unassembled WGS sequence"/>
</dbReference>
<evidence type="ECO:0000313" key="2">
    <source>
        <dbReference type="EMBL" id="MDT0418345.1"/>
    </source>
</evidence>
<organism evidence="2 3">
    <name type="scientific">Streptomyces evansiae</name>
    <dbReference type="NCBI Taxonomy" id="3075535"/>
    <lineage>
        <taxon>Bacteria</taxon>
        <taxon>Bacillati</taxon>
        <taxon>Actinomycetota</taxon>
        <taxon>Actinomycetes</taxon>
        <taxon>Kitasatosporales</taxon>
        <taxon>Streptomycetaceae</taxon>
        <taxon>Streptomyces</taxon>
    </lineage>
</organism>